<keyword evidence="5" id="KW-1185">Reference proteome</keyword>
<comment type="caution">
    <text evidence="4">The sequence shown here is derived from an EMBL/GenBank/DDBJ whole genome shotgun (WGS) entry which is preliminary data.</text>
</comment>
<dbReference type="Gene3D" id="3.40.50.720">
    <property type="entry name" value="NAD(P)-binding Rossmann-like Domain"/>
    <property type="match status" value="1"/>
</dbReference>
<protein>
    <recommendedName>
        <fullName evidence="3">Prephenate/arogenate dehydrogenase domain-containing protein</fullName>
    </recommendedName>
</protein>
<evidence type="ECO:0000256" key="1">
    <source>
        <dbReference type="ARBA" id="ARBA00007964"/>
    </source>
</evidence>
<dbReference type="PROSITE" id="PS51176">
    <property type="entry name" value="PDH_ADH"/>
    <property type="match status" value="1"/>
</dbReference>
<dbReference type="PANTHER" id="PTHR21363">
    <property type="entry name" value="PREPHENATE DEHYDROGENASE"/>
    <property type="match status" value="1"/>
</dbReference>
<dbReference type="Pfam" id="PF20463">
    <property type="entry name" value="PDH_C"/>
    <property type="match status" value="1"/>
</dbReference>
<dbReference type="SUPFAM" id="SSF51735">
    <property type="entry name" value="NAD(P)-binding Rossmann-fold domains"/>
    <property type="match status" value="1"/>
</dbReference>
<dbReference type="Proteomes" id="UP000005777">
    <property type="component" value="Unassembled WGS sequence"/>
</dbReference>
<dbReference type="Pfam" id="PF02153">
    <property type="entry name" value="PDH_N"/>
    <property type="match status" value="1"/>
</dbReference>
<dbReference type="EMBL" id="ADCX01000004">
    <property type="protein sequence ID" value="EFG27266.2"/>
    <property type="molecule type" value="Genomic_DNA"/>
</dbReference>
<comment type="similarity">
    <text evidence="1">Belongs to the prephenate/arogenate dehydrogenase family.</text>
</comment>
<dbReference type="InterPro" id="IPR050812">
    <property type="entry name" value="Preph/Arog_dehydrog"/>
</dbReference>
<dbReference type="InterPro" id="IPR003099">
    <property type="entry name" value="Prephen_DH"/>
</dbReference>
<keyword evidence="2" id="KW-0560">Oxidoreductase</keyword>
<sequence>MTGDKTIEGGDSCSEQLPQLTSVAVAGLGLIGGSLAQRLACRGMTVYGWDLSQDFYPQAVSSGIRCMPSLEDMVRADPDLLVIATPLKAIDDLLPRIKKEMNPQTTLTDVGSVKQQVLHSVEKAGLADSYVGAHPMAGNEQEGFYASSSDLMDNALWAITVADSTDYRRFLQVGQMITAYASNEFITVDAAIHDQAAALISHMPHAVSTALINRMVESPVANVAYSLSAGSWRDMTRVALTSPERTKAMIEENPQEVSSLLKTMADSLRDLSRALDQKDNRYLDQFFAFGNPYRQSQWEQRRLMNQFGQRTEPEHRTLTIDQSDWKNQLGSVSRNAQSVVSILSPSQMEIKQYPHL</sequence>
<dbReference type="eggNOG" id="COG0287">
    <property type="taxonomic scope" value="Bacteria"/>
</dbReference>
<evidence type="ECO:0000313" key="4">
    <source>
        <dbReference type="EMBL" id="EFG27266.2"/>
    </source>
</evidence>
<dbReference type="InterPro" id="IPR036291">
    <property type="entry name" value="NAD(P)-bd_dom_sf"/>
</dbReference>
<name>W5IJS3_SCAIO</name>
<dbReference type="AlphaFoldDB" id="W5IJS3"/>
<dbReference type="Gene3D" id="1.10.3660.10">
    <property type="entry name" value="6-phosphogluconate dehydrogenase C-terminal like domain"/>
    <property type="match status" value="1"/>
</dbReference>
<dbReference type="InterPro" id="IPR008927">
    <property type="entry name" value="6-PGluconate_DH-like_C_sf"/>
</dbReference>
<evidence type="ECO:0000259" key="3">
    <source>
        <dbReference type="PROSITE" id="PS51176"/>
    </source>
</evidence>
<dbReference type="SUPFAM" id="SSF48179">
    <property type="entry name" value="6-phosphogluconate dehydrogenase C-terminal domain-like"/>
    <property type="match status" value="1"/>
</dbReference>
<dbReference type="GO" id="GO:0070403">
    <property type="term" value="F:NAD+ binding"/>
    <property type="evidence" value="ECO:0007669"/>
    <property type="project" value="InterPro"/>
</dbReference>
<dbReference type="GO" id="GO:0004665">
    <property type="term" value="F:prephenate dehydrogenase (NADP+) activity"/>
    <property type="evidence" value="ECO:0007669"/>
    <property type="project" value="InterPro"/>
</dbReference>
<dbReference type="InterPro" id="IPR046826">
    <property type="entry name" value="PDH_N"/>
</dbReference>
<gene>
    <name evidence="4" type="ORF">HMPREF9020_00907</name>
</gene>
<reference evidence="4 5" key="1">
    <citation type="submission" date="2012-01" db="EMBL/GenBank/DDBJ databases">
        <title>The Genome Sequence of Scardovia inopinata F0304.</title>
        <authorList>
            <consortium name="The Broad Institute Genome Sequencing Platform"/>
            <person name="Ward D."/>
            <person name="Earl A."/>
            <person name="Feldgarden M."/>
            <person name="Gevers D."/>
            <person name="Young S."/>
            <person name="Zeng Q."/>
            <person name="Koehrsen M."/>
            <person name="Alvarado L."/>
            <person name="Berlin A.M."/>
            <person name="Borenstein D."/>
            <person name="Chapman S.B."/>
            <person name="Chen Z."/>
            <person name="Engels R."/>
            <person name="Freedman E."/>
            <person name="Gellesch M."/>
            <person name="Goldberg J."/>
            <person name="Griggs A."/>
            <person name="Gujja S."/>
            <person name="Heilman E.R."/>
            <person name="Heiman D.I."/>
            <person name="Hepburn T.A."/>
            <person name="Howarth C."/>
            <person name="Jen D."/>
            <person name="Larson L."/>
            <person name="Mehta T."/>
            <person name="Park D."/>
            <person name="Pearson M."/>
            <person name="Richards J."/>
            <person name="Roberts A."/>
            <person name="Saif S."/>
            <person name="Shea T.D."/>
            <person name="Shenoy N."/>
            <person name="Sisk P."/>
            <person name="Stolte C."/>
            <person name="Sykes S.N."/>
            <person name="Walk T."/>
            <person name="White J."/>
            <person name="Yandava C."/>
            <person name="Izard J."/>
            <person name="Baranova O.V."/>
            <person name="Blanton J.M."/>
            <person name="Tanner A.C."/>
            <person name="Dewhirst F."/>
            <person name="Haas B."/>
            <person name="Nusbaum C."/>
            <person name="Birren B."/>
        </authorList>
    </citation>
    <scope>NUCLEOTIDE SEQUENCE [LARGE SCALE GENOMIC DNA]</scope>
    <source>
        <strain evidence="4 5">F0304</strain>
    </source>
</reference>
<dbReference type="RefSeq" id="WP_048349267.1">
    <property type="nucleotide sequence ID" value="NZ_GG770225.1"/>
</dbReference>
<dbReference type="PANTHER" id="PTHR21363:SF0">
    <property type="entry name" value="PREPHENATE DEHYDROGENASE [NADP(+)]"/>
    <property type="match status" value="1"/>
</dbReference>
<dbReference type="HOGENOM" id="CLU_055968_1_0_11"/>
<evidence type="ECO:0000256" key="2">
    <source>
        <dbReference type="ARBA" id="ARBA00023002"/>
    </source>
</evidence>
<accession>W5IJS3</accession>
<proteinExistence type="inferred from homology"/>
<feature type="domain" description="Prephenate/arogenate dehydrogenase" evidence="3">
    <location>
        <begin position="21"/>
        <end position="305"/>
    </location>
</feature>
<dbReference type="GO" id="GO:0008977">
    <property type="term" value="F:prephenate dehydrogenase (NAD+) activity"/>
    <property type="evidence" value="ECO:0007669"/>
    <property type="project" value="InterPro"/>
</dbReference>
<dbReference type="InterPro" id="IPR046825">
    <property type="entry name" value="PDH_C"/>
</dbReference>
<organism evidence="4 5">
    <name type="scientific">Scardovia inopinata F0304</name>
    <dbReference type="NCBI Taxonomy" id="641146"/>
    <lineage>
        <taxon>Bacteria</taxon>
        <taxon>Bacillati</taxon>
        <taxon>Actinomycetota</taxon>
        <taxon>Actinomycetes</taxon>
        <taxon>Bifidobacteriales</taxon>
        <taxon>Bifidobacteriaceae</taxon>
        <taxon>Scardovia</taxon>
    </lineage>
</organism>
<dbReference type="GO" id="GO:0006571">
    <property type="term" value="P:tyrosine biosynthetic process"/>
    <property type="evidence" value="ECO:0007669"/>
    <property type="project" value="InterPro"/>
</dbReference>
<evidence type="ECO:0000313" key="5">
    <source>
        <dbReference type="Proteomes" id="UP000005777"/>
    </source>
</evidence>